<comment type="cofactor">
    <cofactor evidence="1">
        <name>pyridoxal 5'-phosphate</name>
        <dbReference type="ChEBI" id="CHEBI:597326"/>
    </cofactor>
</comment>
<evidence type="ECO:0000256" key="2">
    <source>
        <dbReference type="ARBA" id="ARBA00006490"/>
    </source>
</evidence>
<feature type="domain" description="Aminotransferase class V" evidence="9">
    <location>
        <begin position="1"/>
        <end position="359"/>
    </location>
</feature>
<gene>
    <name evidence="10" type="ORF">AMOR_38100</name>
</gene>
<dbReference type="Gene3D" id="3.40.640.10">
    <property type="entry name" value="Type I PLP-dependent aspartate aminotransferase-like (Major domain)"/>
    <property type="match status" value="1"/>
</dbReference>
<accession>A0ABN6MYD3</accession>
<dbReference type="Gene3D" id="1.10.260.50">
    <property type="match status" value="1"/>
</dbReference>
<keyword evidence="6" id="KW-0408">Iron</keyword>
<dbReference type="InterPro" id="IPR016454">
    <property type="entry name" value="Cysteine_dSase"/>
</dbReference>
<dbReference type="InterPro" id="IPR015424">
    <property type="entry name" value="PyrdxlP-dep_Trfase"/>
</dbReference>
<evidence type="ECO:0000256" key="5">
    <source>
        <dbReference type="ARBA" id="ARBA00022898"/>
    </source>
</evidence>
<dbReference type="Proteomes" id="UP001162891">
    <property type="component" value="Chromosome"/>
</dbReference>
<comment type="similarity">
    <text evidence="2">Belongs to the class-V pyridoxal-phosphate-dependent aminotransferase family. NifS/IscS subfamily.</text>
</comment>
<evidence type="ECO:0000256" key="4">
    <source>
        <dbReference type="ARBA" id="ARBA00022723"/>
    </source>
</evidence>
<dbReference type="SUPFAM" id="SSF53383">
    <property type="entry name" value="PLP-dependent transferases"/>
    <property type="match status" value="1"/>
</dbReference>
<keyword evidence="11" id="KW-1185">Reference proteome</keyword>
<dbReference type="Pfam" id="PF00266">
    <property type="entry name" value="Aminotran_5"/>
    <property type="match status" value="1"/>
</dbReference>
<reference evidence="11" key="1">
    <citation type="journal article" date="2022" name="Int. J. Syst. Evol. Microbiol.">
        <title>Anaeromyxobacter oryzae sp. nov., Anaeromyxobacter diazotrophicus sp. nov. and Anaeromyxobacter paludicola sp. nov., isolated from paddy soils.</title>
        <authorList>
            <person name="Itoh H."/>
            <person name="Xu Z."/>
            <person name="Mise K."/>
            <person name="Masuda Y."/>
            <person name="Ushijima N."/>
            <person name="Hayakawa C."/>
            <person name="Shiratori Y."/>
            <person name="Senoo K."/>
        </authorList>
    </citation>
    <scope>NUCLEOTIDE SEQUENCE [LARGE SCALE GENOMIC DNA]</scope>
    <source>
        <strain evidence="11">Red232</strain>
    </source>
</reference>
<dbReference type="InterPro" id="IPR015421">
    <property type="entry name" value="PyrdxlP-dep_Trfase_major"/>
</dbReference>
<name>A0ABN6MYD3_9BACT</name>
<dbReference type="InterPro" id="IPR000192">
    <property type="entry name" value="Aminotrans_V_dom"/>
</dbReference>
<dbReference type="RefSeq" id="WP_248362557.1">
    <property type="nucleotide sequence ID" value="NZ_AP025591.1"/>
</dbReference>
<evidence type="ECO:0000256" key="7">
    <source>
        <dbReference type="ARBA" id="ARBA00023014"/>
    </source>
</evidence>
<evidence type="ECO:0000313" key="10">
    <source>
        <dbReference type="EMBL" id="BDG04814.1"/>
    </source>
</evidence>
<keyword evidence="7" id="KW-0411">Iron-sulfur</keyword>
<comment type="catalytic activity">
    <reaction evidence="8">
        <text>(sulfur carrier)-H + L-cysteine = (sulfur carrier)-SH + L-alanine</text>
        <dbReference type="Rhea" id="RHEA:43892"/>
        <dbReference type="Rhea" id="RHEA-COMP:14737"/>
        <dbReference type="Rhea" id="RHEA-COMP:14739"/>
        <dbReference type="ChEBI" id="CHEBI:29917"/>
        <dbReference type="ChEBI" id="CHEBI:35235"/>
        <dbReference type="ChEBI" id="CHEBI:57972"/>
        <dbReference type="ChEBI" id="CHEBI:64428"/>
        <dbReference type="EC" id="2.8.1.7"/>
    </reaction>
</comment>
<organism evidence="10 11">
    <name type="scientific">Anaeromyxobacter oryzae</name>
    <dbReference type="NCBI Taxonomy" id="2918170"/>
    <lineage>
        <taxon>Bacteria</taxon>
        <taxon>Pseudomonadati</taxon>
        <taxon>Myxococcota</taxon>
        <taxon>Myxococcia</taxon>
        <taxon>Myxococcales</taxon>
        <taxon>Cystobacterineae</taxon>
        <taxon>Anaeromyxobacteraceae</taxon>
        <taxon>Anaeromyxobacter</taxon>
    </lineage>
</organism>
<proteinExistence type="inferred from homology"/>
<dbReference type="PANTHER" id="PTHR11601:SF34">
    <property type="entry name" value="CYSTEINE DESULFURASE"/>
    <property type="match status" value="1"/>
</dbReference>
<keyword evidence="4" id="KW-0479">Metal-binding</keyword>
<dbReference type="EMBL" id="AP025591">
    <property type="protein sequence ID" value="BDG04814.1"/>
    <property type="molecule type" value="Genomic_DNA"/>
</dbReference>
<evidence type="ECO:0000256" key="3">
    <source>
        <dbReference type="ARBA" id="ARBA00022679"/>
    </source>
</evidence>
<evidence type="ECO:0000259" key="9">
    <source>
        <dbReference type="Pfam" id="PF00266"/>
    </source>
</evidence>
<sequence length="377" mass="38351">MYLDHNAITPMRPEAIAAVRAALDVFGNPSSVHQAGRAARDLLDLARAQVAAALGGAPGEIVFTSGATEAAALAIRGTLGRSPPGRTRLVVTAVEHPCVLSLARMLERTGTPLTVVPVDRRGLVDPDAFAAALGPDVALACAMRANNETGVILPVPELARAARERGVPLLCDAVQAVGKIAVDVRTLGAELVIVTGQKFGGPRGAGALWVANGFPLAPLFGGEQERGRRAGTENLPGIAGLAAAIDAAVRARPADEPRIAALRDRLETGLLAAVPRTRVNGAGAPRLPGTLSVTLDGCDAEALLMAMDLEGVCASAGSACHSGSTKPSGVLLALGLSEAEARSTLRLSLGWSSTADDVAAALRIVPPLVARVRAAIG</sequence>
<protein>
    <submittedName>
        <fullName evidence="10">Cysteine desulfurase NifS</fullName>
    </submittedName>
</protein>
<dbReference type="Gene3D" id="3.90.1150.10">
    <property type="entry name" value="Aspartate Aminotransferase, domain 1"/>
    <property type="match status" value="1"/>
</dbReference>
<keyword evidence="3" id="KW-0808">Transferase</keyword>
<dbReference type="InterPro" id="IPR015422">
    <property type="entry name" value="PyrdxlP-dep_Trfase_small"/>
</dbReference>
<dbReference type="PIRSF" id="PIRSF005572">
    <property type="entry name" value="NifS"/>
    <property type="match status" value="1"/>
</dbReference>
<keyword evidence="5" id="KW-0663">Pyridoxal phosphate</keyword>
<evidence type="ECO:0000256" key="8">
    <source>
        <dbReference type="ARBA" id="ARBA00050776"/>
    </source>
</evidence>
<evidence type="ECO:0000313" key="11">
    <source>
        <dbReference type="Proteomes" id="UP001162891"/>
    </source>
</evidence>
<evidence type="ECO:0000256" key="6">
    <source>
        <dbReference type="ARBA" id="ARBA00023004"/>
    </source>
</evidence>
<dbReference type="PANTHER" id="PTHR11601">
    <property type="entry name" value="CYSTEINE DESULFURYLASE FAMILY MEMBER"/>
    <property type="match status" value="1"/>
</dbReference>
<evidence type="ECO:0000256" key="1">
    <source>
        <dbReference type="ARBA" id="ARBA00001933"/>
    </source>
</evidence>